<reference evidence="7" key="1">
    <citation type="journal article" date="2023" name="G3 (Bethesda)">
        <title>Whole genome assemblies of Zophobas morio and Tenebrio molitor.</title>
        <authorList>
            <person name="Kaur S."/>
            <person name="Stinson S.A."/>
            <person name="diCenzo G.C."/>
        </authorList>
    </citation>
    <scope>NUCLEOTIDE SEQUENCE</scope>
    <source>
        <strain evidence="7">QUZm001</strain>
    </source>
</reference>
<dbReference type="AlphaFoldDB" id="A0AA38MBW3"/>
<dbReference type="GO" id="GO:0008270">
    <property type="term" value="F:zinc ion binding"/>
    <property type="evidence" value="ECO:0007669"/>
    <property type="project" value="UniProtKB-KW"/>
</dbReference>
<evidence type="ECO:0000256" key="2">
    <source>
        <dbReference type="ARBA" id="ARBA00022737"/>
    </source>
</evidence>
<evidence type="ECO:0000256" key="1">
    <source>
        <dbReference type="ARBA" id="ARBA00022723"/>
    </source>
</evidence>
<evidence type="ECO:0000313" key="8">
    <source>
        <dbReference type="Proteomes" id="UP001168821"/>
    </source>
</evidence>
<dbReference type="PROSITE" id="PS50157">
    <property type="entry name" value="ZINC_FINGER_C2H2_2"/>
    <property type="match status" value="4"/>
</dbReference>
<keyword evidence="8" id="KW-1185">Reference proteome</keyword>
<evidence type="ECO:0000256" key="5">
    <source>
        <dbReference type="PROSITE-ProRule" id="PRU00042"/>
    </source>
</evidence>
<proteinExistence type="predicted"/>
<dbReference type="SMART" id="SM00355">
    <property type="entry name" value="ZnF_C2H2"/>
    <property type="match status" value="6"/>
</dbReference>
<evidence type="ECO:0000313" key="7">
    <source>
        <dbReference type="EMBL" id="KAJ3650511.1"/>
    </source>
</evidence>
<organism evidence="7 8">
    <name type="scientific">Zophobas morio</name>
    <dbReference type="NCBI Taxonomy" id="2755281"/>
    <lineage>
        <taxon>Eukaryota</taxon>
        <taxon>Metazoa</taxon>
        <taxon>Ecdysozoa</taxon>
        <taxon>Arthropoda</taxon>
        <taxon>Hexapoda</taxon>
        <taxon>Insecta</taxon>
        <taxon>Pterygota</taxon>
        <taxon>Neoptera</taxon>
        <taxon>Endopterygota</taxon>
        <taxon>Coleoptera</taxon>
        <taxon>Polyphaga</taxon>
        <taxon>Cucujiformia</taxon>
        <taxon>Tenebrionidae</taxon>
        <taxon>Zophobas</taxon>
    </lineage>
</organism>
<evidence type="ECO:0000259" key="6">
    <source>
        <dbReference type="PROSITE" id="PS50157"/>
    </source>
</evidence>
<comment type="caution">
    <text evidence="7">The sequence shown here is derived from an EMBL/GenBank/DDBJ whole genome shotgun (WGS) entry which is preliminary data.</text>
</comment>
<dbReference type="FunFam" id="3.30.160.60:FF:002203">
    <property type="entry name" value="Zinc finger protein 142-like Protein"/>
    <property type="match status" value="2"/>
</dbReference>
<dbReference type="InterPro" id="IPR013087">
    <property type="entry name" value="Znf_C2H2_type"/>
</dbReference>
<dbReference type="InterPro" id="IPR036236">
    <property type="entry name" value="Znf_C2H2_sf"/>
</dbReference>
<dbReference type="PANTHER" id="PTHR24379">
    <property type="entry name" value="KRAB AND ZINC FINGER DOMAIN-CONTAINING"/>
    <property type="match status" value="1"/>
</dbReference>
<keyword evidence="1" id="KW-0479">Metal-binding</keyword>
<dbReference type="Pfam" id="PF00096">
    <property type="entry name" value="zf-C2H2"/>
    <property type="match status" value="3"/>
</dbReference>
<keyword evidence="3 5" id="KW-0863">Zinc-finger</keyword>
<keyword evidence="4" id="KW-0862">Zinc</keyword>
<keyword evidence="2" id="KW-0677">Repeat</keyword>
<feature type="domain" description="C2H2-type" evidence="6">
    <location>
        <begin position="191"/>
        <end position="219"/>
    </location>
</feature>
<name>A0AA38MBW3_9CUCU</name>
<dbReference type="SUPFAM" id="SSF57667">
    <property type="entry name" value="beta-beta-alpha zinc fingers"/>
    <property type="match status" value="2"/>
</dbReference>
<protein>
    <recommendedName>
        <fullName evidence="6">C2H2-type domain-containing protein</fullName>
    </recommendedName>
</protein>
<accession>A0AA38MBW3</accession>
<gene>
    <name evidence="7" type="ORF">Zmor_016604</name>
</gene>
<sequence length="252" mass="30426">MLQRFNCQISNLEVHYCNDCNFYTELTLLFKLHLQDCHGVKKEHYQEYTIQKYSCRKCKFETHFSLKCVQHGLTCLRHLKNQKPTKTPKIIKHSKDEIIHCTECPYKTKTKALLKRHINRRHVDEKDTKKYHCSECPFATKYKSSLKTHVNVNHLDEKDVKWYECDKCPYKSKDNSALKHHTNMHHSDTWYKCKDCPYKTRTTRLLKLHRIARHLDEKDIKWYECKKCPHKTKRKDALKMHVKTRHSQEAPL</sequence>
<evidence type="ECO:0000256" key="3">
    <source>
        <dbReference type="ARBA" id="ARBA00022771"/>
    </source>
</evidence>
<dbReference type="Gene3D" id="3.30.160.60">
    <property type="entry name" value="Classic Zinc Finger"/>
    <property type="match status" value="2"/>
</dbReference>
<feature type="domain" description="C2H2-type" evidence="6">
    <location>
        <begin position="223"/>
        <end position="251"/>
    </location>
</feature>
<dbReference type="PANTHER" id="PTHR24379:SF121">
    <property type="entry name" value="C2H2-TYPE DOMAIN-CONTAINING PROTEIN"/>
    <property type="match status" value="1"/>
</dbReference>
<feature type="domain" description="C2H2-type" evidence="6">
    <location>
        <begin position="131"/>
        <end position="159"/>
    </location>
</feature>
<dbReference type="EMBL" id="JALNTZ010000005">
    <property type="protein sequence ID" value="KAJ3650511.1"/>
    <property type="molecule type" value="Genomic_DNA"/>
</dbReference>
<dbReference type="Proteomes" id="UP001168821">
    <property type="component" value="Unassembled WGS sequence"/>
</dbReference>
<feature type="domain" description="C2H2-type" evidence="6">
    <location>
        <begin position="99"/>
        <end position="127"/>
    </location>
</feature>
<evidence type="ECO:0000256" key="4">
    <source>
        <dbReference type="ARBA" id="ARBA00022833"/>
    </source>
</evidence>